<name>A0ABS2PHS4_9BACL</name>
<dbReference type="EMBL" id="JAFBEC010000013">
    <property type="protein sequence ID" value="MBM7634506.1"/>
    <property type="molecule type" value="Genomic_DNA"/>
</dbReference>
<dbReference type="Pfam" id="PF01250">
    <property type="entry name" value="Ribosomal_S6"/>
    <property type="match status" value="1"/>
</dbReference>
<evidence type="ECO:0000256" key="6">
    <source>
        <dbReference type="ARBA" id="ARBA00035104"/>
    </source>
</evidence>
<sequence>MRKYEILYILSPQLDEESVKAANERFQKILTDNGAEITSVDEKGRRRLAYEINDFKEGYYVITKVNANAAAVNEFDRRVKLTDDVIRTLVVREDD</sequence>
<dbReference type="HAMAP" id="MF_00360">
    <property type="entry name" value="Ribosomal_bS6"/>
    <property type="match status" value="1"/>
</dbReference>
<dbReference type="Proteomes" id="UP000741863">
    <property type="component" value="Unassembled WGS sequence"/>
</dbReference>
<proteinExistence type="inferred from homology"/>
<protein>
    <recommendedName>
        <fullName evidence="7 8">Small ribosomal subunit protein bS6</fullName>
    </recommendedName>
</protein>
<keyword evidence="4 8" id="KW-0689">Ribosomal protein</keyword>
<dbReference type="InterPro" id="IPR035980">
    <property type="entry name" value="Ribosomal_bS6_sf"/>
</dbReference>
<dbReference type="SUPFAM" id="SSF54995">
    <property type="entry name" value="Ribosomal protein S6"/>
    <property type="match status" value="1"/>
</dbReference>
<dbReference type="InterPro" id="IPR020815">
    <property type="entry name" value="Ribosomal_bS6_CS"/>
</dbReference>
<gene>
    <name evidence="8" type="primary">rpsF</name>
    <name evidence="9" type="ORF">JOD17_003625</name>
</gene>
<keyword evidence="2 8" id="KW-0699">rRNA-binding</keyword>
<comment type="similarity">
    <text evidence="1 8">Belongs to the bacterial ribosomal protein bS6 family.</text>
</comment>
<evidence type="ECO:0000256" key="4">
    <source>
        <dbReference type="ARBA" id="ARBA00022980"/>
    </source>
</evidence>
<dbReference type="PANTHER" id="PTHR21011:SF1">
    <property type="entry name" value="SMALL RIBOSOMAL SUBUNIT PROTEIN BS6M"/>
    <property type="match status" value="1"/>
</dbReference>
<evidence type="ECO:0000256" key="3">
    <source>
        <dbReference type="ARBA" id="ARBA00022884"/>
    </source>
</evidence>
<dbReference type="PROSITE" id="PS01048">
    <property type="entry name" value="RIBOSOMAL_S6"/>
    <property type="match status" value="1"/>
</dbReference>
<dbReference type="NCBIfam" id="TIGR00166">
    <property type="entry name" value="S6"/>
    <property type="match status" value="1"/>
</dbReference>
<evidence type="ECO:0000313" key="9">
    <source>
        <dbReference type="EMBL" id="MBM7634506.1"/>
    </source>
</evidence>
<dbReference type="RefSeq" id="WP_042358059.1">
    <property type="nucleotide sequence ID" value="NZ_JAFBEC010000013.1"/>
</dbReference>
<keyword evidence="5 8" id="KW-0687">Ribonucleoprotein</keyword>
<dbReference type="InterPro" id="IPR014717">
    <property type="entry name" value="Transl_elong_EF1B/ribsomal_bS6"/>
</dbReference>
<dbReference type="GO" id="GO:0005840">
    <property type="term" value="C:ribosome"/>
    <property type="evidence" value="ECO:0007669"/>
    <property type="project" value="UniProtKB-KW"/>
</dbReference>
<comment type="caution">
    <text evidence="9">The sequence shown here is derived from an EMBL/GenBank/DDBJ whole genome shotgun (WGS) entry which is preliminary data.</text>
</comment>
<dbReference type="Gene3D" id="3.30.70.60">
    <property type="match status" value="1"/>
</dbReference>
<evidence type="ECO:0000313" key="10">
    <source>
        <dbReference type="Proteomes" id="UP000741863"/>
    </source>
</evidence>
<comment type="function">
    <text evidence="6 8">Binds together with bS18 to 16S ribosomal RNA.</text>
</comment>
<accession>A0ABS2PHS4</accession>
<dbReference type="InterPro" id="IPR020814">
    <property type="entry name" value="Ribosomal_S6_plastid/chlpt"/>
</dbReference>
<evidence type="ECO:0000256" key="1">
    <source>
        <dbReference type="ARBA" id="ARBA00009512"/>
    </source>
</evidence>
<keyword evidence="10" id="KW-1185">Reference proteome</keyword>
<dbReference type="CDD" id="cd00473">
    <property type="entry name" value="bS6"/>
    <property type="match status" value="1"/>
</dbReference>
<dbReference type="InterPro" id="IPR000529">
    <property type="entry name" value="Ribosomal_bS6"/>
</dbReference>
<evidence type="ECO:0000256" key="2">
    <source>
        <dbReference type="ARBA" id="ARBA00022730"/>
    </source>
</evidence>
<evidence type="ECO:0000256" key="7">
    <source>
        <dbReference type="ARBA" id="ARBA00035294"/>
    </source>
</evidence>
<evidence type="ECO:0000256" key="5">
    <source>
        <dbReference type="ARBA" id="ARBA00023274"/>
    </source>
</evidence>
<organism evidence="9 10">
    <name type="scientific">Geomicrobium sediminis</name>
    <dbReference type="NCBI Taxonomy" id="1347788"/>
    <lineage>
        <taxon>Bacteria</taxon>
        <taxon>Bacillati</taxon>
        <taxon>Bacillota</taxon>
        <taxon>Bacilli</taxon>
        <taxon>Bacillales</taxon>
        <taxon>Geomicrobium</taxon>
    </lineage>
</organism>
<keyword evidence="3 8" id="KW-0694">RNA-binding</keyword>
<dbReference type="PANTHER" id="PTHR21011">
    <property type="entry name" value="MITOCHONDRIAL 28S RIBOSOMAL PROTEIN S6"/>
    <property type="match status" value="1"/>
</dbReference>
<evidence type="ECO:0000256" key="8">
    <source>
        <dbReference type="HAMAP-Rule" id="MF_00360"/>
    </source>
</evidence>
<reference evidence="9 10" key="1">
    <citation type="submission" date="2021-01" db="EMBL/GenBank/DDBJ databases">
        <title>Genomic Encyclopedia of Type Strains, Phase IV (KMG-IV): sequencing the most valuable type-strain genomes for metagenomic binning, comparative biology and taxonomic classification.</title>
        <authorList>
            <person name="Goeker M."/>
        </authorList>
    </citation>
    <scope>NUCLEOTIDE SEQUENCE [LARGE SCALE GENOMIC DNA]</scope>
    <source>
        <strain evidence="9 10">DSM 25540</strain>
    </source>
</reference>